<evidence type="ECO:0000313" key="7">
    <source>
        <dbReference type="Proteomes" id="UP001165122"/>
    </source>
</evidence>
<feature type="signal peptide" evidence="4">
    <location>
        <begin position="1"/>
        <end position="19"/>
    </location>
</feature>
<dbReference type="EMBL" id="BRXW01000079">
    <property type="protein sequence ID" value="GMI04878.1"/>
    <property type="molecule type" value="Genomic_DNA"/>
</dbReference>
<feature type="transmembrane region" description="Helical" evidence="3">
    <location>
        <begin position="527"/>
        <end position="550"/>
    </location>
</feature>
<sequence length="629" mass="71015">MSNLPQIVLAVLLCTLVTGFSPLIPKSTSLLPRRFLQLASKPHSPRSFLLRSASLDSNSDAVPQDTTIPSASDDPSNVEGVFEGEILNSIAEVGGEPQREDSIANDDDQQVTRLRILRDRMWIRETLNDVTTAELIANLESPQTSPTLRTKILSSSTSQSVDFTSLLSKLERRQYEMCRQGDGCVANSLFNDMGSIVCSAEELMELGGRMERARDALNERIEREEVKGEEGGEESTRRTLPEELDPTVYLREDGTVDWDGALQGGEAAKKFGAAVWSRINGRDPNELEGEEKKEKGAVVKIKETEELKNMREDLDIMSNDIKELDRSYNRLLNSGVDPTSSVGRVELSRLPLDKRNEILKFGEKLKIEKDKLSVKKINYELERIYVYLNSEVEASVTGVIPLNDRLAVAEFGLLESQMININSVDVDILDADVLKVVVDQVVDFKRRLGIDYYVQGINFNVDTIKVWFNEVVETGRDGLFFYWKGVKLLVSDLRYSFNLITKAVTGVVLKPREVRTLRRTFRDFVTFIPFIIILIIPLTPIGHVFVFGAIQRFFPDFFPSCFTERRQNLLQLFEQSEFQDLEVDEGFLEKILRIFTSVIAIVKVKAVDTFKLVGIAGTKDNSSKQIDEE</sequence>
<dbReference type="GO" id="GO:0043022">
    <property type="term" value="F:ribosome binding"/>
    <property type="evidence" value="ECO:0007669"/>
    <property type="project" value="InterPro"/>
</dbReference>
<evidence type="ECO:0000256" key="2">
    <source>
        <dbReference type="SAM" id="MobiDB-lite"/>
    </source>
</evidence>
<keyword evidence="3" id="KW-1133">Transmembrane helix</keyword>
<proteinExistence type="predicted"/>
<keyword evidence="3" id="KW-0812">Transmembrane</keyword>
<feature type="domain" description="Letm1 RBD" evidence="5">
    <location>
        <begin position="509"/>
        <end position="572"/>
    </location>
</feature>
<feature type="coiled-coil region" evidence="1">
    <location>
        <begin position="300"/>
        <end position="334"/>
    </location>
</feature>
<protein>
    <recommendedName>
        <fullName evidence="5">Letm1 RBD domain-containing protein</fullName>
    </recommendedName>
</protein>
<evidence type="ECO:0000313" key="6">
    <source>
        <dbReference type="EMBL" id="GMI04878.1"/>
    </source>
</evidence>
<dbReference type="Pfam" id="PF07766">
    <property type="entry name" value="LETM1_RBD"/>
    <property type="match status" value="1"/>
</dbReference>
<dbReference type="Proteomes" id="UP001165122">
    <property type="component" value="Unassembled WGS sequence"/>
</dbReference>
<dbReference type="InterPro" id="IPR033122">
    <property type="entry name" value="LETM1-like_RBD"/>
</dbReference>
<keyword evidence="3" id="KW-0472">Membrane</keyword>
<accession>A0A9W7CA05</accession>
<keyword evidence="7" id="KW-1185">Reference proteome</keyword>
<gene>
    <name evidence="6" type="ORF">TrLO_g15127</name>
</gene>
<name>A0A9W7CA05_9STRA</name>
<dbReference type="AlphaFoldDB" id="A0A9W7CA05"/>
<evidence type="ECO:0000256" key="3">
    <source>
        <dbReference type="SAM" id="Phobius"/>
    </source>
</evidence>
<feature type="chain" id="PRO_5040816081" description="Letm1 RBD domain-containing protein" evidence="4">
    <location>
        <begin position="20"/>
        <end position="629"/>
    </location>
</feature>
<organism evidence="6 7">
    <name type="scientific">Triparma laevis f. longispina</name>
    <dbReference type="NCBI Taxonomy" id="1714387"/>
    <lineage>
        <taxon>Eukaryota</taxon>
        <taxon>Sar</taxon>
        <taxon>Stramenopiles</taxon>
        <taxon>Ochrophyta</taxon>
        <taxon>Bolidophyceae</taxon>
        <taxon>Parmales</taxon>
        <taxon>Triparmaceae</taxon>
        <taxon>Triparma</taxon>
    </lineage>
</organism>
<keyword evidence="1" id="KW-0175">Coiled coil</keyword>
<keyword evidence="4" id="KW-0732">Signal</keyword>
<evidence type="ECO:0000256" key="1">
    <source>
        <dbReference type="SAM" id="Coils"/>
    </source>
</evidence>
<reference evidence="7" key="1">
    <citation type="journal article" date="2023" name="Commun. Biol.">
        <title>Genome analysis of Parmales, the sister group of diatoms, reveals the evolutionary specialization of diatoms from phago-mixotrophs to photoautotrophs.</title>
        <authorList>
            <person name="Ban H."/>
            <person name="Sato S."/>
            <person name="Yoshikawa S."/>
            <person name="Yamada K."/>
            <person name="Nakamura Y."/>
            <person name="Ichinomiya M."/>
            <person name="Sato N."/>
            <person name="Blanc-Mathieu R."/>
            <person name="Endo H."/>
            <person name="Kuwata A."/>
            <person name="Ogata H."/>
        </authorList>
    </citation>
    <scope>NUCLEOTIDE SEQUENCE [LARGE SCALE GENOMIC DNA]</scope>
    <source>
        <strain evidence="7">NIES 3700</strain>
    </source>
</reference>
<evidence type="ECO:0000259" key="5">
    <source>
        <dbReference type="Pfam" id="PF07766"/>
    </source>
</evidence>
<comment type="caution">
    <text evidence="6">The sequence shown here is derived from an EMBL/GenBank/DDBJ whole genome shotgun (WGS) entry which is preliminary data.</text>
</comment>
<evidence type="ECO:0000256" key="4">
    <source>
        <dbReference type="SAM" id="SignalP"/>
    </source>
</evidence>
<dbReference type="OrthoDB" id="275278at2759"/>
<feature type="region of interest" description="Disordered" evidence="2">
    <location>
        <begin position="55"/>
        <end position="75"/>
    </location>
</feature>